<dbReference type="RefSeq" id="WP_104523217.1">
    <property type="nucleotide sequence ID" value="NZ_NHRY01000276.1"/>
</dbReference>
<keyword evidence="1" id="KW-1003">Cell membrane</keyword>
<gene>
    <name evidence="2" type="ORF">CCS01_31450</name>
</gene>
<comment type="subcellular location">
    <subcellularLocation>
        <location evidence="1">Cell membrane</location>
        <topology evidence="1">Peripheral membrane protein</topology>
        <orientation evidence="1">Cytoplasmic side</orientation>
    </subcellularLocation>
</comment>
<protein>
    <recommendedName>
        <fullName evidence="1">Putative membrane protein insertion efficiency factor</fullName>
    </recommendedName>
</protein>
<evidence type="ECO:0000256" key="1">
    <source>
        <dbReference type="HAMAP-Rule" id="MF_00386"/>
    </source>
</evidence>
<dbReference type="PANTHER" id="PTHR33383">
    <property type="entry name" value="MEMBRANE PROTEIN INSERTION EFFICIENCY FACTOR-RELATED"/>
    <property type="match status" value="1"/>
</dbReference>
<sequence>MTPAARVGIGAVRVYQWTVRPLIGANCRFWPSCSEYAVEALRIHGAARGSVLAAKRILRCNPWHEGGVDPVPGSDGQMGH</sequence>
<dbReference type="Pfam" id="PF01809">
    <property type="entry name" value="YidD"/>
    <property type="match status" value="1"/>
</dbReference>
<dbReference type="SMART" id="SM01234">
    <property type="entry name" value="Haemolytic"/>
    <property type="match status" value="1"/>
</dbReference>
<accession>A0A2S6MU56</accession>
<dbReference type="EMBL" id="NHRY01000276">
    <property type="protein sequence ID" value="PPQ25889.1"/>
    <property type="molecule type" value="Genomic_DNA"/>
</dbReference>
<dbReference type="Proteomes" id="UP000239724">
    <property type="component" value="Unassembled WGS sequence"/>
</dbReference>
<comment type="function">
    <text evidence="1">Could be involved in insertion of integral membrane proteins into the membrane.</text>
</comment>
<dbReference type="AlphaFoldDB" id="A0A2S6MU56"/>
<organism evidence="2 3">
    <name type="scientific">Rhodopila globiformis</name>
    <name type="common">Rhodopseudomonas globiformis</name>
    <dbReference type="NCBI Taxonomy" id="1071"/>
    <lineage>
        <taxon>Bacteria</taxon>
        <taxon>Pseudomonadati</taxon>
        <taxon>Pseudomonadota</taxon>
        <taxon>Alphaproteobacteria</taxon>
        <taxon>Acetobacterales</taxon>
        <taxon>Acetobacteraceae</taxon>
        <taxon>Rhodopila</taxon>
    </lineage>
</organism>
<dbReference type="PANTHER" id="PTHR33383:SF1">
    <property type="entry name" value="MEMBRANE PROTEIN INSERTION EFFICIENCY FACTOR-RELATED"/>
    <property type="match status" value="1"/>
</dbReference>
<dbReference type="HAMAP" id="MF_00386">
    <property type="entry name" value="UPF0161_YidD"/>
    <property type="match status" value="1"/>
</dbReference>
<reference evidence="2 3" key="1">
    <citation type="journal article" date="2018" name="Arch. Microbiol.">
        <title>New insights into the metabolic potential of the phototrophic purple bacterium Rhodopila globiformis DSM 161(T) from its draft genome sequence and evidence for a vanadium-dependent nitrogenase.</title>
        <authorList>
            <person name="Imhoff J.F."/>
            <person name="Rahn T."/>
            <person name="Kunzel S."/>
            <person name="Neulinger S.C."/>
        </authorList>
    </citation>
    <scope>NUCLEOTIDE SEQUENCE [LARGE SCALE GENOMIC DNA]</scope>
    <source>
        <strain evidence="2 3">DSM 161</strain>
    </source>
</reference>
<keyword evidence="3" id="KW-1185">Reference proteome</keyword>
<keyword evidence="1" id="KW-0472">Membrane</keyword>
<proteinExistence type="inferred from homology"/>
<evidence type="ECO:0000313" key="2">
    <source>
        <dbReference type="EMBL" id="PPQ25889.1"/>
    </source>
</evidence>
<evidence type="ECO:0000313" key="3">
    <source>
        <dbReference type="Proteomes" id="UP000239724"/>
    </source>
</evidence>
<dbReference type="NCBIfam" id="TIGR00278">
    <property type="entry name" value="membrane protein insertion efficiency factor YidD"/>
    <property type="match status" value="1"/>
</dbReference>
<dbReference type="GO" id="GO:0005886">
    <property type="term" value="C:plasma membrane"/>
    <property type="evidence" value="ECO:0007669"/>
    <property type="project" value="UniProtKB-SubCell"/>
</dbReference>
<name>A0A2S6MU56_RHOGL</name>
<comment type="caution">
    <text evidence="2">The sequence shown here is derived from an EMBL/GenBank/DDBJ whole genome shotgun (WGS) entry which is preliminary data.</text>
</comment>
<dbReference type="OrthoDB" id="9801753at2"/>
<comment type="similarity">
    <text evidence="1">Belongs to the UPF0161 family.</text>
</comment>
<dbReference type="InterPro" id="IPR002696">
    <property type="entry name" value="Membr_insert_effic_factor_YidD"/>
</dbReference>